<dbReference type="SUPFAM" id="SSF52743">
    <property type="entry name" value="Subtilisin-like"/>
    <property type="match status" value="1"/>
</dbReference>
<dbReference type="PROSITE" id="PS00136">
    <property type="entry name" value="SUBTILASE_ASP"/>
    <property type="match status" value="1"/>
</dbReference>
<evidence type="ECO:0000256" key="9">
    <source>
        <dbReference type="PROSITE-ProRule" id="PRU01240"/>
    </source>
</evidence>
<dbReference type="AlphaFoldDB" id="A0A3D8QTQ3"/>
<keyword evidence="4 9" id="KW-0645">Protease</keyword>
<evidence type="ECO:0000259" key="13">
    <source>
        <dbReference type="Pfam" id="PF02225"/>
    </source>
</evidence>
<dbReference type="EMBL" id="PDLN01000015">
    <property type="protein sequence ID" value="RDW65157.1"/>
    <property type="molecule type" value="Genomic_DNA"/>
</dbReference>
<dbReference type="SUPFAM" id="SSF52025">
    <property type="entry name" value="PA domain"/>
    <property type="match status" value="1"/>
</dbReference>
<evidence type="ECO:0000256" key="3">
    <source>
        <dbReference type="ARBA" id="ARBA00022525"/>
    </source>
</evidence>
<dbReference type="InterPro" id="IPR022398">
    <property type="entry name" value="Peptidase_S8_His-AS"/>
</dbReference>
<name>A0A3D8QTQ3_9HELO</name>
<evidence type="ECO:0000256" key="11">
    <source>
        <dbReference type="SAM" id="SignalP"/>
    </source>
</evidence>
<dbReference type="InterPro" id="IPR023827">
    <property type="entry name" value="Peptidase_S8_Asp-AS"/>
</dbReference>
<evidence type="ECO:0000256" key="4">
    <source>
        <dbReference type="ARBA" id="ARBA00022670"/>
    </source>
</evidence>
<keyword evidence="7 9" id="KW-0720">Serine protease</keyword>
<dbReference type="Pfam" id="PF06280">
    <property type="entry name" value="fn3_5"/>
    <property type="match status" value="1"/>
</dbReference>
<dbReference type="CDD" id="cd07489">
    <property type="entry name" value="Peptidases_S8_5"/>
    <property type="match status" value="1"/>
</dbReference>
<dbReference type="PROSITE" id="PS00138">
    <property type="entry name" value="SUBTILASE_SER"/>
    <property type="match status" value="1"/>
</dbReference>
<evidence type="ECO:0000256" key="7">
    <source>
        <dbReference type="ARBA" id="ARBA00022825"/>
    </source>
</evidence>
<reference evidence="15 16" key="1">
    <citation type="journal article" date="2018" name="IMA Fungus">
        <title>IMA Genome-F 9: Draft genome sequence of Annulohypoxylon stygium, Aspergillus mulundensis, Berkeleyomyces basicola (syn. Thielaviopsis basicola), Ceratocystis smalleyi, two Cercospora beticola strains, Coleophoma cylindrospora, Fusarium fracticaudum, Phialophora cf. hyalina, and Morchella septimelata.</title>
        <authorList>
            <person name="Wingfield B.D."/>
            <person name="Bills G.F."/>
            <person name="Dong Y."/>
            <person name="Huang W."/>
            <person name="Nel W.J."/>
            <person name="Swalarsk-Parry B.S."/>
            <person name="Vaghefi N."/>
            <person name="Wilken P.M."/>
            <person name="An Z."/>
            <person name="de Beer Z.W."/>
            <person name="De Vos L."/>
            <person name="Chen L."/>
            <person name="Duong T.A."/>
            <person name="Gao Y."/>
            <person name="Hammerbacher A."/>
            <person name="Kikkert J.R."/>
            <person name="Li Y."/>
            <person name="Li H."/>
            <person name="Li K."/>
            <person name="Li Q."/>
            <person name="Liu X."/>
            <person name="Ma X."/>
            <person name="Naidoo K."/>
            <person name="Pethybridge S.J."/>
            <person name="Sun J."/>
            <person name="Steenkamp E.T."/>
            <person name="van der Nest M.A."/>
            <person name="van Wyk S."/>
            <person name="Wingfield M.J."/>
            <person name="Xiong C."/>
            <person name="Yue Q."/>
            <person name="Zhang X."/>
        </authorList>
    </citation>
    <scope>NUCLEOTIDE SEQUENCE [LARGE SCALE GENOMIC DNA]</scope>
    <source>
        <strain evidence="15 16">BP5796</strain>
    </source>
</reference>
<dbReference type="Proteomes" id="UP000256328">
    <property type="component" value="Unassembled WGS sequence"/>
</dbReference>
<keyword evidence="16" id="KW-1185">Reference proteome</keyword>
<dbReference type="Pfam" id="PF00082">
    <property type="entry name" value="Peptidase_S8"/>
    <property type="match status" value="1"/>
</dbReference>
<evidence type="ECO:0000256" key="5">
    <source>
        <dbReference type="ARBA" id="ARBA00022729"/>
    </source>
</evidence>
<gene>
    <name evidence="15" type="ORF">BP5796_09849</name>
</gene>
<dbReference type="Pfam" id="PF02225">
    <property type="entry name" value="PA"/>
    <property type="match status" value="1"/>
</dbReference>
<dbReference type="InterPro" id="IPR023828">
    <property type="entry name" value="Peptidase_S8_Ser-AS"/>
</dbReference>
<evidence type="ECO:0000313" key="16">
    <source>
        <dbReference type="Proteomes" id="UP000256328"/>
    </source>
</evidence>
<feature type="chain" id="PRO_5017576496" description="Subtilisin-like protein" evidence="11">
    <location>
        <begin position="20"/>
        <end position="908"/>
    </location>
</feature>
<feature type="active site" description="Charge relay system" evidence="8 9">
    <location>
        <position position="230"/>
    </location>
</feature>
<evidence type="ECO:0000256" key="8">
    <source>
        <dbReference type="PIRSR" id="PIRSR615500-1"/>
    </source>
</evidence>
<dbReference type="InterPro" id="IPR015500">
    <property type="entry name" value="Peptidase_S8_subtilisin-rel"/>
</dbReference>
<keyword evidence="6 9" id="KW-0378">Hydrolase</keyword>
<keyword evidence="5 11" id="KW-0732">Signal</keyword>
<proteinExistence type="inferred from homology"/>
<feature type="active site" description="Charge relay system" evidence="8 9">
    <location>
        <position position="557"/>
    </location>
</feature>
<dbReference type="InterPro" id="IPR036852">
    <property type="entry name" value="Peptidase_S8/S53_dom_sf"/>
</dbReference>
<dbReference type="InterPro" id="IPR046450">
    <property type="entry name" value="PA_dom_sf"/>
</dbReference>
<evidence type="ECO:0000256" key="2">
    <source>
        <dbReference type="ARBA" id="ARBA00022512"/>
    </source>
</evidence>
<dbReference type="CDD" id="cd02124">
    <property type="entry name" value="PA_PoS1_like"/>
    <property type="match status" value="1"/>
</dbReference>
<keyword evidence="3" id="KW-0964">Secreted</keyword>
<evidence type="ECO:0000259" key="14">
    <source>
        <dbReference type="Pfam" id="PF06280"/>
    </source>
</evidence>
<evidence type="ECO:0000256" key="10">
    <source>
        <dbReference type="RuleBase" id="RU003355"/>
    </source>
</evidence>
<feature type="signal peptide" evidence="11">
    <location>
        <begin position="1"/>
        <end position="19"/>
    </location>
</feature>
<evidence type="ECO:0000259" key="12">
    <source>
        <dbReference type="Pfam" id="PF00082"/>
    </source>
</evidence>
<dbReference type="PRINTS" id="PR00723">
    <property type="entry name" value="SUBTILISIN"/>
</dbReference>
<dbReference type="InterPro" id="IPR000209">
    <property type="entry name" value="Peptidase_S8/S53_dom"/>
</dbReference>
<evidence type="ECO:0000313" key="15">
    <source>
        <dbReference type="EMBL" id="RDW65157.1"/>
    </source>
</evidence>
<dbReference type="PROSITE" id="PS51892">
    <property type="entry name" value="SUBTILASE"/>
    <property type="match status" value="1"/>
</dbReference>
<dbReference type="GO" id="GO:0006508">
    <property type="term" value="P:proteolysis"/>
    <property type="evidence" value="ECO:0007669"/>
    <property type="project" value="UniProtKB-KW"/>
</dbReference>
<accession>A0A3D8QTQ3</accession>
<dbReference type="PANTHER" id="PTHR43806">
    <property type="entry name" value="PEPTIDASE S8"/>
    <property type="match status" value="1"/>
</dbReference>
<evidence type="ECO:0000256" key="1">
    <source>
        <dbReference type="ARBA" id="ARBA00011073"/>
    </source>
</evidence>
<feature type="active site" description="Charge relay system" evidence="8 9">
    <location>
        <position position="181"/>
    </location>
</feature>
<dbReference type="InterPro" id="IPR010435">
    <property type="entry name" value="C5a/SBT2-like_Fn3"/>
</dbReference>
<dbReference type="PROSITE" id="PS00137">
    <property type="entry name" value="SUBTILASE_HIS"/>
    <property type="match status" value="1"/>
</dbReference>
<feature type="domain" description="PA" evidence="13">
    <location>
        <begin position="403"/>
        <end position="477"/>
    </location>
</feature>
<keyword evidence="2" id="KW-0134">Cell wall</keyword>
<feature type="domain" description="C5a peptidase/Subtilisin-like protease SBT2-like Fn3-like" evidence="14">
    <location>
        <begin position="634"/>
        <end position="750"/>
    </location>
</feature>
<dbReference type="InterPro" id="IPR034187">
    <property type="entry name" value="Peptidases_S8_5"/>
</dbReference>
<comment type="caution">
    <text evidence="15">The sequence shown here is derived from an EMBL/GenBank/DDBJ whole genome shotgun (WGS) entry which is preliminary data.</text>
</comment>
<evidence type="ECO:0008006" key="17">
    <source>
        <dbReference type="Google" id="ProtNLM"/>
    </source>
</evidence>
<sequence length="908" mass="96070">MFQVLGSSLLVSFLASCAAAAVQIPPLRTANNKGPEIVPGGYVVELESTGNGASSADFYSNVTSSNIDVTPRMTLDHILFNGLSFIVASEHDNASTVEAIQSFSSVKKIWPLRLYTRPSAQVSTIFKPGEVASAPALNKRAPLGRRASADVDDYIVHQMGRVDKLREQGYAGEGMFVAIVDTGVDYNHPSLGGGFGPGFKVAYGTDLVGDAYNGTNIPIPDDDPMDCIGHGTHVSGIVGANNDPLGFSGVVPNATLGMWKVFGCYDNVGNDVLIHAFNLAFEAGADVITCSVGGRNGWIEDPWDVAVQRIQQAGTPCTIAAGNDGANGAFDSSGAADSLGAISVGSIDSLGNPLAAARGNFVLKGSESPFGYLPASLPNGSSSDFGTVSAPLYALDFNTTIIDDACSALPSITPDLSGYVVLIRRGTCTFDIKLANVAAYGATKVLFYNNADSAITTPTITATAIDTAMVTMEQGVAWISSLAAGLNVTIEMLPLDGTGTYALQIPNTITGGTMSVFSSWSPTNEMQIKPEVSAPGGNILSTYPISQGSYQVLSGTSMATPYIAGVVALLKQINPSLNPVEIANRLGTTATPLQYNDGESTYGYLAPVIQQGGGLVNAFAAAHYGSFLNVSKLELNDTAHFIAKHSFTLTNTGSTPVTYSLTNDGAITTYTFFEDMVNIPIPQYFPVDLIDVPGTIRFVPSTEITVAPGAVQAIEAYFTRPQGIEDQRIPQWSGFISINGTNGESLNLPYAGASGNLTDLPMFSGEWKVALYDNNVYTEVGENETFVLAGPNSSYVPDRMFELSFVNAMGCRIVHVDIVPADVYGLPRVLGEQVLGQFPGFPEEYLARQQGFPIVDTDFWWNGTMANGSYVPPGNYHFLVRALKLFGDPTNSSDYQAATSVSFNIMYN</sequence>
<dbReference type="Gene3D" id="3.50.30.30">
    <property type="match status" value="1"/>
</dbReference>
<feature type="domain" description="Peptidase S8/S53" evidence="12">
    <location>
        <begin position="172"/>
        <end position="604"/>
    </location>
</feature>
<dbReference type="InterPro" id="IPR003137">
    <property type="entry name" value="PA_domain"/>
</dbReference>
<dbReference type="PANTHER" id="PTHR43806:SF66">
    <property type="entry name" value="SERIN ENDOPEPTIDASE"/>
    <property type="match status" value="1"/>
</dbReference>
<dbReference type="OrthoDB" id="10256524at2759"/>
<organism evidence="15 16">
    <name type="scientific">Coleophoma crateriformis</name>
    <dbReference type="NCBI Taxonomy" id="565419"/>
    <lineage>
        <taxon>Eukaryota</taxon>
        <taxon>Fungi</taxon>
        <taxon>Dikarya</taxon>
        <taxon>Ascomycota</taxon>
        <taxon>Pezizomycotina</taxon>
        <taxon>Leotiomycetes</taxon>
        <taxon>Helotiales</taxon>
        <taxon>Dermateaceae</taxon>
        <taxon>Coleophoma</taxon>
    </lineage>
</organism>
<dbReference type="Gene3D" id="3.40.50.200">
    <property type="entry name" value="Peptidase S8/S53 domain"/>
    <property type="match status" value="1"/>
</dbReference>
<dbReference type="InterPro" id="IPR050131">
    <property type="entry name" value="Peptidase_S8_subtilisin-like"/>
</dbReference>
<comment type="similarity">
    <text evidence="1 9 10">Belongs to the peptidase S8 family.</text>
</comment>
<dbReference type="GO" id="GO:0004252">
    <property type="term" value="F:serine-type endopeptidase activity"/>
    <property type="evidence" value="ECO:0007669"/>
    <property type="project" value="UniProtKB-UniRule"/>
</dbReference>
<dbReference type="GO" id="GO:0016020">
    <property type="term" value="C:membrane"/>
    <property type="evidence" value="ECO:0007669"/>
    <property type="project" value="InterPro"/>
</dbReference>
<evidence type="ECO:0000256" key="6">
    <source>
        <dbReference type="ARBA" id="ARBA00022801"/>
    </source>
</evidence>
<protein>
    <recommendedName>
        <fullName evidence="17">Subtilisin-like protein</fullName>
    </recommendedName>
</protein>